<evidence type="ECO:0000313" key="6">
    <source>
        <dbReference type="Proteomes" id="UP000070560"/>
    </source>
</evidence>
<dbReference type="PANTHER" id="PTHR47962">
    <property type="entry name" value="ATP-DEPENDENT HELICASE LHR-RELATED-RELATED"/>
    <property type="match status" value="1"/>
</dbReference>
<dbReference type="GO" id="GO:0003677">
    <property type="term" value="F:DNA binding"/>
    <property type="evidence" value="ECO:0007669"/>
    <property type="project" value="TreeGrafter"/>
</dbReference>
<keyword evidence="5" id="KW-0347">Helicase</keyword>
<dbReference type="KEGG" id="daw:HS1_001196"/>
<evidence type="ECO:0000259" key="4">
    <source>
        <dbReference type="PROSITE" id="PS51194"/>
    </source>
</evidence>
<dbReference type="SUPFAM" id="SSF52540">
    <property type="entry name" value="P-loop containing nucleoside triphosphate hydrolases"/>
    <property type="match status" value="1"/>
</dbReference>
<dbReference type="InterPro" id="IPR052511">
    <property type="entry name" value="ATP-dep_Helicase"/>
</dbReference>
<sequence length="526" mass="60748">MNKLTPTVSLKTSLKNTWSVFFGGFRRLTPIQEATIPHILKGENVIVCSPTATGKTEAVIVPLIERLIPQKTNALILLYIAPTRALLNNLLVRLDLGFKKCGFKAIVRTGDKPYLPKNPFQVLFTTPESLDSLLCRQKKIWRHIQAIVIDEIHFLDNTYRGDQLRILLRRLLKEHLKTTPQFAALSATLYNPEEVGKRYFSPVQVIQTGQPRLLKFYLFKDWDKIINLLKKKKWHKAIIFCNRRRDVEELYLQLSQYWPKERLLMHHGSLSRRLREETEILLRQWRWGICICTSTLEIGIDIGDFDVAICYYPPPTPSAFQQRIGRASRQKEYQVAIGFYEEETEAECFNLYASLAHKGIVESMNYLPDFSVVVQQIFSILFAHPAGLKLEQLFYLLSPLAPEEIIEKIIIHLSEKSWIEQIGKNFRASEKLMNMGEKGLIHSNIPNTKEFKVIEATTQKSIGEITTQATKGHRFILAGKVWEVINIKGKNLFVRLVTHKPTIKVFHKRFSRGAFTHFLPPELTEA</sequence>
<feature type="domain" description="Helicase C-terminal" evidence="4">
    <location>
        <begin position="221"/>
        <end position="368"/>
    </location>
</feature>
<dbReference type="SMART" id="SM00487">
    <property type="entry name" value="DEXDc"/>
    <property type="match status" value="1"/>
</dbReference>
<dbReference type="Pfam" id="PF00270">
    <property type="entry name" value="DEAD"/>
    <property type="match status" value="1"/>
</dbReference>
<dbReference type="Proteomes" id="UP000070560">
    <property type="component" value="Chromosome"/>
</dbReference>
<dbReference type="AlphaFoldDB" id="A0A7U4QKG0"/>
<dbReference type="PROSITE" id="PS51194">
    <property type="entry name" value="HELICASE_CTER"/>
    <property type="match status" value="1"/>
</dbReference>
<dbReference type="SMART" id="SM00490">
    <property type="entry name" value="HELICc"/>
    <property type="match status" value="1"/>
</dbReference>
<dbReference type="RefSeq" id="WP_066062330.1">
    <property type="nucleotide sequence ID" value="NZ_CP013015.1"/>
</dbReference>
<dbReference type="GO" id="GO:0016887">
    <property type="term" value="F:ATP hydrolysis activity"/>
    <property type="evidence" value="ECO:0007669"/>
    <property type="project" value="TreeGrafter"/>
</dbReference>
<accession>A0A7U4QKG0</accession>
<keyword evidence="6" id="KW-1185">Reference proteome</keyword>
<dbReference type="GO" id="GO:0004386">
    <property type="term" value="F:helicase activity"/>
    <property type="evidence" value="ECO:0007669"/>
    <property type="project" value="UniProtKB-KW"/>
</dbReference>
<dbReference type="InterPro" id="IPR027417">
    <property type="entry name" value="P-loop_NTPase"/>
</dbReference>
<organism evidence="5 6">
    <name type="scientific">Desulfofervidus auxilii</name>
    <dbReference type="NCBI Taxonomy" id="1621989"/>
    <lineage>
        <taxon>Bacteria</taxon>
        <taxon>Pseudomonadati</taxon>
        <taxon>Thermodesulfobacteriota</taxon>
        <taxon>Candidatus Desulfofervidia</taxon>
        <taxon>Candidatus Desulfofervidales</taxon>
        <taxon>Candidatus Desulfofervidaceae</taxon>
        <taxon>Candidatus Desulfofervidus</taxon>
    </lineage>
</organism>
<reference evidence="5 6" key="1">
    <citation type="submission" date="2015-10" db="EMBL/GenBank/DDBJ databases">
        <title>Candidatus Desulfofervidus auxilii, a hydrogenotrophic sulfate-reducing bacterium involved in the thermophilic anaerobic oxidation of methane.</title>
        <authorList>
            <person name="Krukenberg V."/>
            <person name="Richter M."/>
            <person name="Wegener G."/>
        </authorList>
    </citation>
    <scope>NUCLEOTIDE SEQUENCE [LARGE SCALE GENOMIC DNA]</scope>
    <source>
        <strain evidence="5 6">HS1</strain>
    </source>
</reference>
<gene>
    <name evidence="5" type="ORF">HS1_001196</name>
</gene>
<dbReference type="GO" id="GO:0005524">
    <property type="term" value="F:ATP binding"/>
    <property type="evidence" value="ECO:0007669"/>
    <property type="project" value="UniProtKB-KW"/>
</dbReference>
<dbReference type="InterPro" id="IPR014001">
    <property type="entry name" value="Helicase_ATP-bd"/>
</dbReference>
<evidence type="ECO:0000256" key="2">
    <source>
        <dbReference type="ARBA" id="ARBA00022840"/>
    </source>
</evidence>
<proteinExistence type="predicted"/>
<dbReference type="PROSITE" id="PS51192">
    <property type="entry name" value="HELICASE_ATP_BIND_1"/>
    <property type="match status" value="1"/>
</dbReference>
<dbReference type="Pfam" id="PF00271">
    <property type="entry name" value="Helicase_C"/>
    <property type="match status" value="1"/>
</dbReference>
<dbReference type="OrthoDB" id="9815222at2"/>
<evidence type="ECO:0000259" key="3">
    <source>
        <dbReference type="PROSITE" id="PS51192"/>
    </source>
</evidence>
<feature type="domain" description="Helicase ATP-binding" evidence="3">
    <location>
        <begin position="36"/>
        <end position="207"/>
    </location>
</feature>
<dbReference type="InterPro" id="IPR011545">
    <property type="entry name" value="DEAD/DEAH_box_helicase_dom"/>
</dbReference>
<evidence type="ECO:0000313" key="5">
    <source>
        <dbReference type="EMBL" id="AMM41000.1"/>
    </source>
</evidence>
<dbReference type="Gene3D" id="3.40.50.300">
    <property type="entry name" value="P-loop containing nucleotide triphosphate hydrolases"/>
    <property type="match status" value="2"/>
</dbReference>
<keyword evidence="5" id="KW-0378">Hydrolase</keyword>
<keyword evidence="2" id="KW-0067">ATP-binding</keyword>
<name>A0A7U4QKG0_DESA2</name>
<protein>
    <submittedName>
        <fullName evidence="5">Lhr-like helicase</fullName>
    </submittedName>
</protein>
<evidence type="ECO:0000256" key="1">
    <source>
        <dbReference type="ARBA" id="ARBA00022741"/>
    </source>
</evidence>
<dbReference type="PANTHER" id="PTHR47962:SF5">
    <property type="entry name" value="ATP-DEPENDENT HELICASE LHR-RELATED"/>
    <property type="match status" value="1"/>
</dbReference>
<dbReference type="InterPro" id="IPR001650">
    <property type="entry name" value="Helicase_C-like"/>
</dbReference>
<dbReference type="EMBL" id="CP013015">
    <property type="protein sequence ID" value="AMM41000.1"/>
    <property type="molecule type" value="Genomic_DNA"/>
</dbReference>
<keyword evidence="1" id="KW-0547">Nucleotide-binding</keyword>